<dbReference type="AlphaFoldDB" id="A0A3P7MWJ7"/>
<reference evidence="1 2" key="1">
    <citation type="submission" date="2018-11" db="EMBL/GenBank/DDBJ databases">
        <authorList>
            <consortium name="Pathogen Informatics"/>
        </authorList>
    </citation>
    <scope>NUCLEOTIDE SEQUENCE [LARGE SCALE GENOMIC DNA]</scope>
</reference>
<accession>A0A3P7MWJ7</accession>
<dbReference type="Proteomes" id="UP000281553">
    <property type="component" value="Unassembled WGS sequence"/>
</dbReference>
<gene>
    <name evidence="1" type="ORF">DILT_LOCUS16441</name>
</gene>
<organism evidence="1 2">
    <name type="scientific">Dibothriocephalus latus</name>
    <name type="common">Fish tapeworm</name>
    <name type="synonym">Diphyllobothrium latum</name>
    <dbReference type="NCBI Taxonomy" id="60516"/>
    <lineage>
        <taxon>Eukaryota</taxon>
        <taxon>Metazoa</taxon>
        <taxon>Spiralia</taxon>
        <taxon>Lophotrochozoa</taxon>
        <taxon>Platyhelminthes</taxon>
        <taxon>Cestoda</taxon>
        <taxon>Eucestoda</taxon>
        <taxon>Diphyllobothriidea</taxon>
        <taxon>Diphyllobothriidae</taxon>
        <taxon>Dibothriocephalus</taxon>
    </lineage>
</organism>
<keyword evidence="2" id="KW-1185">Reference proteome</keyword>
<name>A0A3P7MWJ7_DIBLA</name>
<dbReference type="EMBL" id="UYRU01084835">
    <property type="protein sequence ID" value="VDN34165.1"/>
    <property type="molecule type" value="Genomic_DNA"/>
</dbReference>
<evidence type="ECO:0000313" key="1">
    <source>
        <dbReference type="EMBL" id="VDN34165.1"/>
    </source>
</evidence>
<proteinExistence type="predicted"/>
<sequence>MAYCPKRRIKVHVNGQEGYFFNVASAFLRDCVPSPALSSWVPSHPHTTVDRGPRTADVQRVDDAAVQPNSFYLAVVCGAKLIEMNCKVRYAKAKLIVSDASVTDMSSDTMNAGSFGFACKDIDPLEVFDQWWMFSTLLNHVCEERLAALFMLIDRYAIAFEFGSRP</sequence>
<protein>
    <submittedName>
        <fullName evidence="1">Uncharacterized protein</fullName>
    </submittedName>
</protein>
<evidence type="ECO:0000313" key="2">
    <source>
        <dbReference type="Proteomes" id="UP000281553"/>
    </source>
</evidence>